<dbReference type="GO" id="GO:0046872">
    <property type="term" value="F:metal ion binding"/>
    <property type="evidence" value="ECO:0007669"/>
    <property type="project" value="InterPro"/>
</dbReference>
<dbReference type="EMBL" id="CP006933">
    <property type="protein sequence ID" value="AIS31259.1"/>
    <property type="molecule type" value="Genomic_DNA"/>
</dbReference>
<dbReference type="SUPFAM" id="SSF51735">
    <property type="entry name" value="NAD(P)-binding Rossmann-fold domains"/>
    <property type="match status" value="1"/>
</dbReference>
<dbReference type="InterPro" id="IPR011761">
    <property type="entry name" value="ATP-grasp"/>
</dbReference>
<dbReference type="Pfam" id="PF19045">
    <property type="entry name" value="Ligase_CoA_2"/>
    <property type="match status" value="1"/>
</dbReference>
<dbReference type="InterPro" id="IPR016102">
    <property type="entry name" value="Succinyl-CoA_synth-like"/>
</dbReference>
<evidence type="ECO:0000313" key="8">
    <source>
        <dbReference type="EMBL" id="AIS31259.1"/>
    </source>
</evidence>
<dbReference type="AlphaFoldDB" id="A0A089ZUT8"/>
<dbReference type="InterPro" id="IPR003781">
    <property type="entry name" value="CoA-bd"/>
</dbReference>
<evidence type="ECO:0000259" key="7">
    <source>
        <dbReference type="PROSITE" id="PS50975"/>
    </source>
</evidence>
<evidence type="ECO:0000256" key="1">
    <source>
        <dbReference type="ARBA" id="ARBA00001619"/>
    </source>
</evidence>
<dbReference type="Gene3D" id="3.30.1490.20">
    <property type="entry name" value="ATP-grasp fold, A domain"/>
    <property type="match status" value="1"/>
</dbReference>
<dbReference type="Pfam" id="PF13607">
    <property type="entry name" value="Succ_CoA_lig"/>
    <property type="match status" value="1"/>
</dbReference>
<dbReference type="FunFam" id="3.30.1490.20:FF:000020">
    <property type="entry name" value="Protein lysine acetyltransferase"/>
    <property type="match status" value="1"/>
</dbReference>
<keyword evidence="4 6" id="KW-0547">Nucleotide-binding</keyword>
<protein>
    <recommendedName>
        <fullName evidence="2">acetate--CoA ligase (ADP-forming)</fullName>
        <ecNumber evidence="2">6.2.1.13</ecNumber>
    </recommendedName>
</protein>
<dbReference type="SUPFAM" id="SSF56059">
    <property type="entry name" value="Glutathione synthetase ATP-binding domain-like"/>
    <property type="match status" value="1"/>
</dbReference>
<name>A0A089ZUT8_METFO</name>
<keyword evidence="5 6" id="KW-0067">ATP-binding</keyword>
<dbReference type="STRING" id="2162.BRM9_0434"/>
<dbReference type="PANTHER" id="PTHR43334:SF1">
    <property type="entry name" value="3-HYDROXYPROPIONATE--COA LIGASE [ADP-FORMING]"/>
    <property type="match status" value="1"/>
</dbReference>
<dbReference type="SUPFAM" id="SSF52210">
    <property type="entry name" value="Succinyl-CoA synthetase domains"/>
    <property type="match status" value="2"/>
</dbReference>
<dbReference type="Gene3D" id="3.40.50.720">
    <property type="entry name" value="NAD(P)-binding Rossmann-like Domain"/>
    <property type="match status" value="1"/>
</dbReference>
<comment type="catalytic activity">
    <reaction evidence="1">
        <text>acetate + ATP + CoA = acetyl-CoA + ADP + phosphate</text>
        <dbReference type="Rhea" id="RHEA:15081"/>
        <dbReference type="ChEBI" id="CHEBI:30089"/>
        <dbReference type="ChEBI" id="CHEBI:30616"/>
        <dbReference type="ChEBI" id="CHEBI:43474"/>
        <dbReference type="ChEBI" id="CHEBI:57287"/>
        <dbReference type="ChEBI" id="CHEBI:57288"/>
        <dbReference type="ChEBI" id="CHEBI:456216"/>
        <dbReference type="EC" id="6.2.1.13"/>
    </reaction>
</comment>
<evidence type="ECO:0000256" key="4">
    <source>
        <dbReference type="ARBA" id="ARBA00022741"/>
    </source>
</evidence>
<evidence type="ECO:0000313" key="9">
    <source>
        <dbReference type="Proteomes" id="UP000029661"/>
    </source>
</evidence>
<dbReference type="RefSeq" id="WP_048084602.1">
    <property type="nucleotide sequence ID" value="NZ_CP006933.1"/>
</dbReference>
<dbReference type="GO" id="GO:0043758">
    <property type="term" value="F:acetate-CoA ligase (ADP-forming) activity"/>
    <property type="evidence" value="ECO:0007669"/>
    <property type="project" value="UniProtKB-EC"/>
</dbReference>
<dbReference type="OrthoDB" id="18103at2157"/>
<dbReference type="EC" id="6.2.1.13" evidence="2"/>
<proteinExistence type="predicted"/>
<dbReference type="InterPro" id="IPR043938">
    <property type="entry name" value="Ligase_CoA_dom"/>
</dbReference>
<evidence type="ECO:0000256" key="5">
    <source>
        <dbReference type="ARBA" id="ARBA00022840"/>
    </source>
</evidence>
<dbReference type="InterPro" id="IPR036291">
    <property type="entry name" value="NAD(P)-bd_dom_sf"/>
</dbReference>
<dbReference type="InterPro" id="IPR032875">
    <property type="entry name" value="Succ_CoA_lig_flav_dom"/>
</dbReference>
<dbReference type="PANTHER" id="PTHR43334">
    <property type="entry name" value="ACETATE--COA LIGASE [ADP-FORMING]"/>
    <property type="match status" value="1"/>
</dbReference>
<dbReference type="Gene3D" id="3.30.470.20">
    <property type="entry name" value="ATP-grasp fold, B domain"/>
    <property type="match status" value="1"/>
</dbReference>
<dbReference type="InterPro" id="IPR013815">
    <property type="entry name" value="ATP_grasp_subdomain_1"/>
</dbReference>
<dbReference type="Proteomes" id="UP000029661">
    <property type="component" value="Chromosome"/>
</dbReference>
<evidence type="ECO:0000256" key="6">
    <source>
        <dbReference type="PROSITE-ProRule" id="PRU00409"/>
    </source>
</evidence>
<keyword evidence="3" id="KW-0436">Ligase</keyword>
<dbReference type="Pfam" id="PF13549">
    <property type="entry name" value="ATP-grasp_5"/>
    <property type="match status" value="1"/>
</dbReference>
<dbReference type="GO" id="GO:0005524">
    <property type="term" value="F:ATP binding"/>
    <property type="evidence" value="ECO:0007669"/>
    <property type="project" value="UniProtKB-UniRule"/>
</dbReference>
<sequence>MLDMFNAKSVAVIGASETKGKIGYDLMTSLLNYYKGKIVPVNPKGGTVLGLPAYKSIKEHGHVDLAVIVIPSHLIPATVEDCGEIGIKNIVVISAGFKEVDEEGARLENQLVEICKKYNIKLVGPNCLGVMDTYNDMNASFSSDIAHKGKISFMTQSGAIMAAILDYADKKNIGFSRIVSLGNKAVINENDCMKNFMEDENTEVITAYLEGIVDGPGFIEACREASQKKPVLVIKSGTTSKGSEAVSSHTGTIAGSDSAYEAAFGQCGIIRVNSLDEMMDYSSALALAPLPKGNRIAIITNAGGPAIMTTDAAIKAGLELAELTTDTKAKLNEGLPATASVKNPVDVLGDASPERYAFTLETVLEDPNVDGVIYLVTPQSVTDPEGIAQVAIDHAQKTEKPILCSFFGGTRFVGAEKLLAEKQVPNYLYPKRAVKSMKTLYDYTVIREQDYPKSPEFDADKNLVKNIIEDAREKGKHTLGLESLDILKAYGIPTVGTAITTTEEETVKAAEEIGYPLVMKIVSPQISHKSDVGGIKLNLNSADDVKAAYRDMMENIPEKEPDAVLEGVQLQKMLSGGTEVIIGMIQDPTFGSMLMFGLGGIYVEVLEDVKFAIAPVNEGEAKDMIKNIKTHELLEGARGAKPKDADSIADVILRISQLVTDFPEINEFEINPLMVFDEGDGALAVDMRLMLKEGGSNDLLQSSPHSSSLESSVN</sequence>
<gene>
    <name evidence="8" type="primary">acs</name>
    <name evidence="8" type="ORF">BRM9_0434</name>
</gene>
<dbReference type="InterPro" id="IPR051538">
    <property type="entry name" value="Acyl-CoA_Synth/Transferase"/>
</dbReference>
<accession>A0A089ZUT8</accession>
<dbReference type="Gene3D" id="3.40.50.261">
    <property type="entry name" value="Succinyl-CoA synthetase domains"/>
    <property type="match status" value="2"/>
</dbReference>
<evidence type="ECO:0000256" key="2">
    <source>
        <dbReference type="ARBA" id="ARBA00012957"/>
    </source>
</evidence>
<dbReference type="KEGG" id="mfc:BRM9_0434"/>
<dbReference type="Pfam" id="PF13380">
    <property type="entry name" value="CoA_binding_2"/>
    <property type="match status" value="1"/>
</dbReference>
<organism evidence="8 9">
    <name type="scientific">Methanobacterium formicicum</name>
    <dbReference type="NCBI Taxonomy" id="2162"/>
    <lineage>
        <taxon>Archaea</taxon>
        <taxon>Methanobacteriati</taxon>
        <taxon>Methanobacteriota</taxon>
        <taxon>Methanomada group</taxon>
        <taxon>Methanobacteria</taxon>
        <taxon>Methanobacteriales</taxon>
        <taxon>Methanobacteriaceae</taxon>
        <taxon>Methanobacterium</taxon>
    </lineage>
</organism>
<dbReference type="GeneID" id="24791588"/>
<feature type="domain" description="ATP-grasp" evidence="7">
    <location>
        <begin position="484"/>
        <end position="520"/>
    </location>
</feature>
<evidence type="ECO:0000256" key="3">
    <source>
        <dbReference type="ARBA" id="ARBA00022598"/>
    </source>
</evidence>
<dbReference type="SMART" id="SM00881">
    <property type="entry name" value="CoA_binding"/>
    <property type="match status" value="1"/>
</dbReference>
<dbReference type="PROSITE" id="PS50975">
    <property type="entry name" value="ATP_GRASP"/>
    <property type="match status" value="1"/>
</dbReference>
<reference evidence="8 9" key="1">
    <citation type="submission" date="2013-12" db="EMBL/GenBank/DDBJ databases">
        <title>The complete genome sequence of Methanobacterium sp. BRM9.</title>
        <authorList>
            <consortium name="Pastoral Greenhouse Gas Research Consortium"/>
            <person name="Kelly W.J."/>
            <person name="Leahy S.C."/>
            <person name="Perry R."/>
            <person name="Li D."/>
            <person name="Altermann E."/>
            <person name="Lambie S.C."/>
            <person name="Attwood G.T."/>
        </authorList>
    </citation>
    <scope>NUCLEOTIDE SEQUENCE [LARGE SCALE GENOMIC DNA]</scope>
    <source>
        <strain evidence="8 9">BRM9</strain>
    </source>
</reference>